<organism evidence="1 2">
    <name type="scientific">Salmonella enterica subsp. enterica serovar Senftenberg str. A4-543</name>
    <dbReference type="NCBI Taxonomy" id="913082"/>
    <lineage>
        <taxon>Bacteria</taxon>
        <taxon>Pseudomonadati</taxon>
        <taxon>Pseudomonadota</taxon>
        <taxon>Gammaproteobacteria</taxon>
        <taxon>Enterobacterales</taxon>
        <taxon>Enterobacteriaceae</taxon>
        <taxon>Salmonella</taxon>
    </lineage>
</organism>
<protein>
    <submittedName>
        <fullName evidence="1">Uncharacterized protein</fullName>
    </submittedName>
</protein>
<evidence type="ECO:0000313" key="2">
    <source>
        <dbReference type="Proteomes" id="UP000005065"/>
    </source>
</evidence>
<sequence>MLSARPRAAALFHRSQRLCRWFVRNCRRSWGIKLKISPA</sequence>
<comment type="caution">
    <text evidence="1">The sequence shown here is derived from an EMBL/GenBank/DDBJ whole genome shotgun (WGS) entry which is preliminary data.</text>
</comment>
<dbReference type="Proteomes" id="UP000005065">
    <property type="component" value="Unassembled WGS sequence"/>
</dbReference>
<proteinExistence type="predicted"/>
<dbReference type="BioCyc" id="SENT913082:G120J-5600-MONOMER"/>
<dbReference type="AlphaFoldDB" id="G5QUU5"/>
<reference evidence="1 2" key="1">
    <citation type="journal article" date="2011" name="BMC Genomics">
        <title>Genome sequencing reveals diversification of virulence factor content and possible host adaptation in distinct subpopulations of Salmonella enterica.</title>
        <authorList>
            <person name="den Bakker H.C."/>
            <person name="Moreno Switt A.I."/>
            <person name="Govoni G."/>
            <person name="Cummings C.A."/>
            <person name="Ranieri M.L."/>
            <person name="Degoricija L."/>
            <person name="Hoelzer K."/>
            <person name="Rodriguez-Rivera L.D."/>
            <person name="Brown S."/>
            <person name="Bolchacova E."/>
            <person name="Furtado M.R."/>
            <person name="Wiedmann M."/>
        </authorList>
    </citation>
    <scope>NUCLEOTIDE SEQUENCE [LARGE SCALE GENOMIC DNA]</scope>
    <source>
        <strain evidence="1 2">A4-543</strain>
    </source>
</reference>
<accession>G5QUU5</accession>
<evidence type="ECO:0000313" key="1">
    <source>
        <dbReference type="EMBL" id="EHC94579.1"/>
    </source>
</evidence>
<name>G5QUU5_SALSE</name>
<dbReference type="EMBL" id="AFCU01000126">
    <property type="protein sequence ID" value="EHC94579.1"/>
    <property type="molecule type" value="Genomic_DNA"/>
</dbReference>
<gene>
    <name evidence="1" type="ORF">LTSESEN_0377</name>
</gene>